<dbReference type="SUPFAM" id="SSF53335">
    <property type="entry name" value="S-adenosyl-L-methionine-dependent methyltransferases"/>
    <property type="match status" value="1"/>
</dbReference>
<evidence type="ECO:0008006" key="2">
    <source>
        <dbReference type="Google" id="ProtNLM"/>
    </source>
</evidence>
<name>A0A7S0QE77_9CRYP</name>
<dbReference type="EMBL" id="HBEZ01011529">
    <property type="protein sequence ID" value="CAD8628642.1"/>
    <property type="molecule type" value="Transcribed_RNA"/>
</dbReference>
<dbReference type="Gene3D" id="3.40.50.150">
    <property type="entry name" value="Vaccinia Virus protein VP39"/>
    <property type="match status" value="1"/>
</dbReference>
<dbReference type="InterPro" id="IPR029063">
    <property type="entry name" value="SAM-dependent_MTases_sf"/>
</dbReference>
<organism evidence="1">
    <name type="scientific">Cryptomonas curvata</name>
    <dbReference type="NCBI Taxonomy" id="233186"/>
    <lineage>
        <taxon>Eukaryota</taxon>
        <taxon>Cryptophyceae</taxon>
        <taxon>Cryptomonadales</taxon>
        <taxon>Cryptomonadaceae</taxon>
        <taxon>Cryptomonas</taxon>
    </lineage>
</organism>
<protein>
    <recommendedName>
        <fullName evidence="2">Methyltransferase domain-containing protein</fullName>
    </recommendedName>
</protein>
<sequence length="101" mass="11038">MYNIFEATDLRGRAIADLGAGDGRVLMEAACYGASNGWGWELGVNEGNFSIYNAALCIMARDKVLKDCRRNFDLGGALMPGDIDQVAFVVEGFVSAMRYHH</sequence>
<accession>A0A7S0QE77</accession>
<gene>
    <name evidence="1" type="ORF">CCUR1050_LOCUS6321</name>
</gene>
<evidence type="ECO:0000313" key="1">
    <source>
        <dbReference type="EMBL" id="CAD8628642.1"/>
    </source>
</evidence>
<proteinExistence type="predicted"/>
<reference evidence="1" key="1">
    <citation type="submission" date="2021-01" db="EMBL/GenBank/DDBJ databases">
        <authorList>
            <person name="Corre E."/>
            <person name="Pelletier E."/>
            <person name="Niang G."/>
            <person name="Scheremetjew M."/>
            <person name="Finn R."/>
            <person name="Kale V."/>
            <person name="Holt S."/>
            <person name="Cochrane G."/>
            <person name="Meng A."/>
            <person name="Brown T."/>
            <person name="Cohen L."/>
        </authorList>
    </citation>
    <scope>NUCLEOTIDE SEQUENCE</scope>
    <source>
        <strain evidence="1">CCAP979/52</strain>
    </source>
</reference>
<dbReference type="AlphaFoldDB" id="A0A7S0QE77"/>